<evidence type="ECO:0008006" key="5">
    <source>
        <dbReference type="Google" id="ProtNLM"/>
    </source>
</evidence>
<evidence type="ECO:0000313" key="4">
    <source>
        <dbReference type="Proteomes" id="UP001208689"/>
    </source>
</evidence>
<dbReference type="SUPFAM" id="SSF103473">
    <property type="entry name" value="MFS general substrate transporter"/>
    <property type="match status" value="1"/>
</dbReference>
<proteinExistence type="predicted"/>
<dbReference type="Proteomes" id="UP001208689">
    <property type="component" value="Chromosome"/>
</dbReference>
<feature type="transmembrane region" description="Helical" evidence="2">
    <location>
        <begin position="329"/>
        <end position="347"/>
    </location>
</feature>
<feature type="transmembrane region" description="Helical" evidence="2">
    <location>
        <begin position="300"/>
        <end position="320"/>
    </location>
</feature>
<name>A0ABY6HNT2_9ARCH</name>
<dbReference type="InterPro" id="IPR039672">
    <property type="entry name" value="MFS_2"/>
</dbReference>
<evidence type="ECO:0000256" key="2">
    <source>
        <dbReference type="SAM" id="Phobius"/>
    </source>
</evidence>
<dbReference type="Gene3D" id="1.20.1250.20">
    <property type="entry name" value="MFS general substrate transporter like domains"/>
    <property type="match status" value="2"/>
</dbReference>
<dbReference type="Pfam" id="PF13347">
    <property type="entry name" value="MFS_2"/>
    <property type="match status" value="1"/>
</dbReference>
<feature type="transmembrane region" description="Helical" evidence="2">
    <location>
        <begin position="175"/>
        <end position="196"/>
    </location>
</feature>
<dbReference type="InterPro" id="IPR036259">
    <property type="entry name" value="MFS_trans_sf"/>
</dbReference>
<evidence type="ECO:0000313" key="3">
    <source>
        <dbReference type="EMBL" id="UYP44973.1"/>
    </source>
</evidence>
<dbReference type="PANTHER" id="PTHR11328:SF24">
    <property type="entry name" value="MAJOR FACILITATOR SUPERFAMILY (MFS) PROFILE DOMAIN-CONTAINING PROTEIN"/>
    <property type="match status" value="1"/>
</dbReference>
<dbReference type="EMBL" id="CP104013">
    <property type="protein sequence ID" value="UYP44973.1"/>
    <property type="molecule type" value="Genomic_DNA"/>
</dbReference>
<feature type="transmembrane region" description="Helical" evidence="2">
    <location>
        <begin position="208"/>
        <end position="228"/>
    </location>
</feature>
<feature type="transmembrane region" description="Helical" evidence="2">
    <location>
        <begin position="107"/>
        <end position="126"/>
    </location>
</feature>
<feature type="transmembrane region" description="Helical" evidence="2">
    <location>
        <begin position="392"/>
        <end position="417"/>
    </location>
</feature>
<feature type="compositionally biased region" description="Polar residues" evidence="1">
    <location>
        <begin position="8"/>
        <end position="21"/>
    </location>
</feature>
<feature type="transmembrane region" description="Helical" evidence="2">
    <location>
        <begin position="353"/>
        <end position="371"/>
    </location>
</feature>
<reference evidence="3" key="1">
    <citation type="submission" date="2022-09" db="EMBL/GenBank/DDBJ databases">
        <title>Actin cytoskeleton and complex cell architecture in an #Asgard archaeon.</title>
        <authorList>
            <person name="Ponce Toledo R.I."/>
            <person name="Schleper C."/>
            <person name="Rodrigues Oliveira T."/>
            <person name="Wollweber F."/>
            <person name="Xu J."/>
            <person name="Rittmann S."/>
            <person name="Klingl A."/>
            <person name="Pilhofer M."/>
        </authorList>
    </citation>
    <scope>NUCLEOTIDE SEQUENCE</scope>
    <source>
        <strain evidence="3">B-35</strain>
    </source>
</reference>
<keyword evidence="2" id="KW-0812">Transmembrane</keyword>
<feature type="region of interest" description="Disordered" evidence="1">
    <location>
        <begin position="1"/>
        <end position="24"/>
    </location>
</feature>
<accession>A0ABY6HNT2</accession>
<evidence type="ECO:0000256" key="1">
    <source>
        <dbReference type="SAM" id="MobiDB-lite"/>
    </source>
</evidence>
<feature type="transmembrane region" description="Helical" evidence="2">
    <location>
        <begin position="261"/>
        <end position="288"/>
    </location>
</feature>
<dbReference type="PANTHER" id="PTHR11328">
    <property type="entry name" value="MAJOR FACILITATOR SUPERFAMILY DOMAIN-CONTAINING PROTEIN"/>
    <property type="match status" value="1"/>
</dbReference>
<keyword evidence="4" id="KW-1185">Reference proteome</keyword>
<protein>
    <recommendedName>
        <fullName evidence="5">MFS transporter</fullName>
    </recommendedName>
</protein>
<sequence>MKSFLGQPLNNTMDSQSNTLEPKSGREVPLKLNLGFSLGEIPDLIAYQGFSFLIFTFYSVVIGLPIDTVTIVFIIWSIFNAFNDPILGALSDRTRTKKFGGGRRRPWIISMIIPLPLVMVFLFTPIEGSDTVIAIYMAISMILFDTFYTTYSLNHTSLYPEMFRSDRAREEVGRSRRILMVVGLLVAFALPGIVITDLVGTDAITRRQYILCGAIFGVCILVTMLGHIKTGIRERPLEELQEQKTLSLLDSFKYTFKNKDFILIVMASTMNWYVFGILPMVLPIYASIQFDLSKNAFETTLLLVTVFLCSIPGVLFWSWLDKKIGSRQAFIVCMIFWAVSLIPLYFITEYVGAMIAMAFIGIGFGGGPYFIDRNISNVIDEDELRTHQRREASFFGVHAVFIRLATILIIICINIVFTSYNGWEEVDLVAVTPKQQLGLRLLMSIFPACALIIGVVFASLFSLNTEKVKEIQTRRNKALDDLELKE</sequence>
<keyword evidence="2" id="KW-0472">Membrane</keyword>
<feature type="transmembrane region" description="Helical" evidence="2">
    <location>
        <begin position="437"/>
        <end position="461"/>
    </location>
</feature>
<keyword evidence="2" id="KW-1133">Transmembrane helix</keyword>
<organism evidence="3 4">
    <name type="scientific">Candidatus Lokiarchaeum ossiferum</name>
    <dbReference type="NCBI Taxonomy" id="2951803"/>
    <lineage>
        <taxon>Archaea</taxon>
        <taxon>Promethearchaeati</taxon>
        <taxon>Promethearchaeota</taxon>
        <taxon>Promethearchaeia</taxon>
        <taxon>Promethearchaeales</taxon>
        <taxon>Promethearchaeaceae</taxon>
        <taxon>Candidatus Lokiarchaeum</taxon>
    </lineage>
</organism>
<gene>
    <name evidence="3" type="ORF">NEF87_001258</name>
</gene>
<feature type="transmembrane region" description="Helical" evidence="2">
    <location>
        <begin position="132"/>
        <end position="154"/>
    </location>
</feature>